<feature type="transmembrane region" description="Helical" evidence="1">
    <location>
        <begin position="193"/>
        <end position="217"/>
    </location>
</feature>
<dbReference type="EMBL" id="LNIX01000001">
    <property type="protein sequence ID" value="OXA62611.1"/>
    <property type="molecule type" value="Genomic_DNA"/>
</dbReference>
<evidence type="ECO:0000256" key="1">
    <source>
        <dbReference type="SAM" id="Phobius"/>
    </source>
</evidence>
<gene>
    <name evidence="3" type="ORF">Fcan01_01282</name>
</gene>
<dbReference type="Proteomes" id="UP000198287">
    <property type="component" value="Unassembled WGS sequence"/>
</dbReference>
<keyword evidence="1" id="KW-1133">Transmembrane helix</keyword>
<dbReference type="AlphaFoldDB" id="A0A226F0D8"/>
<feature type="chain" id="PRO_5012126908" evidence="2">
    <location>
        <begin position="24"/>
        <end position="223"/>
    </location>
</feature>
<keyword evidence="1" id="KW-0472">Membrane</keyword>
<keyword evidence="2" id="KW-0732">Signal</keyword>
<name>A0A226F0D8_FOLCA</name>
<evidence type="ECO:0000313" key="4">
    <source>
        <dbReference type="Proteomes" id="UP000198287"/>
    </source>
</evidence>
<feature type="signal peptide" evidence="2">
    <location>
        <begin position="1"/>
        <end position="23"/>
    </location>
</feature>
<proteinExistence type="predicted"/>
<sequence length="223" mass="24055">MLKVIIVTIITSLLLIANNNVNCQTFIRDCNDPLILRHETNAPVQHSFCYHSCGFDLMTAPQPGQGVCTATGLCQCNHPCGSAAPTNQFGDQCPPFVTDPADTDVNALPNCIAGCTNLCPGGIGRICGEVYMGPIFGSFSSFAKICTCYCPPQACVVPTPAPTPTKAIALVPVLVPNIKKLTLIKIILKFSKFLILLLKFCALYWLKVLLFGLYFCLSNSCFP</sequence>
<keyword evidence="1" id="KW-0812">Transmembrane</keyword>
<evidence type="ECO:0000313" key="3">
    <source>
        <dbReference type="EMBL" id="OXA62611.1"/>
    </source>
</evidence>
<accession>A0A226F0D8</accession>
<keyword evidence="4" id="KW-1185">Reference proteome</keyword>
<reference evidence="3 4" key="1">
    <citation type="submission" date="2015-12" db="EMBL/GenBank/DDBJ databases">
        <title>The genome of Folsomia candida.</title>
        <authorList>
            <person name="Faddeeva A."/>
            <person name="Derks M.F."/>
            <person name="Anvar Y."/>
            <person name="Smit S."/>
            <person name="Van Straalen N."/>
            <person name="Roelofs D."/>
        </authorList>
    </citation>
    <scope>NUCLEOTIDE SEQUENCE [LARGE SCALE GENOMIC DNA]</scope>
    <source>
        <strain evidence="3 4">VU population</strain>
        <tissue evidence="3">Whole body</tissue>
    </source>
</reference>
<evidence type="ECO:0000256" key="2">
    <source>
        <dbReference type="SAM" id="SignalP"/>
    </source>
</evidence>
<organism evidence="3 4">
    <name type="scientific">Folsomia candida</name>
    <name type="common">Springtail</name>
    <dbReference type="NCBI Taxonomy" id="158441"/>
    <lineage>
        <taxon>Eukaryota</taxon>
        <taxon>Metazoa</taxon>
        <taxon>Ecdysozoa</taxon>
        <taxon>Arthropoda</taxon>
        <taxon>Hexapoda</taxon>
        <taxon>Collembola</taxon>
        <taxon>Entomobryomorpha</taxon>
        <taxon>Isotomoidea</taxon>
        <taxon>Isotomidae</taxon>
        <taxon>Proisotominae</taxon>
        <taxon>Folsomia</taxon>
    </lineage>
</organism>
<protein>
    <submittedName>
        <fullName evidence="3">Uncharacterized protein</fullName>
    </submittedName>
</protein>
<comment type="caution">
    <text evidence="3">The sequence shown here is derived from an EMBL/GenBank/DDBJ whole genome shotgun (WGS) entry which is preliminary data.</text>
</comment>